<evidence type="ECO:0000313" key="2">
    <source>
        <dbReference type="Proteomes" id="UP000013523"/>
    </source>
</evidence>
<dbReference type="STRING" id="86416.Clopa_3266"/>
<dbReference type="EMBL" id="CP003261">
    <property type="protein sequence ID" value="AGK98071.1"/>
    <property type="molecule type" value="Genomic_DNA"/>
</dbReference>
<dbReference type="InterPro" id="IPR041492">
    <property type="entry name" value="HAD_2"/>
</dbReference>
<keyword evidence="1" id="KW-0378">Hydrolase</keyword>
<dbReference type="KEGG" id="cpas:Clopa_3266"/>
<dbReference type="PANTHER" id="PTHR43434">
    <property type="entry name" value="PHOSPHOGLYCOLATE PHOSPHATASE"/>
    <property type="match status" value="1"/>
</dbReference>
<sequence length="225" mass="25986">MEGMENLDKIVFFDIGGTLVGAPNLFSYIASKYKNSQGDKIAKVISENYDELYYNVQEDEFLSVKDMLEISLKKAALKLNIEDLSNLAHHYYEELYINQSYLYEDVIRVLNILRKRKIKLIVFSNSDSDILIKELQALNIHHYFHEFIISSDVRSYKPCDIIINKALSYCNIPNKDIILVGNSDEDVISAKKMGITSVLIKRWNKKINVSSDYNIDSLDELLEIL</sequence>
<dbReference type="OrthoDB" id="264363at2"/>
<proteinExistence type="predicted"/>
<dbReference type="SFLD" id="SFLDS00003">
    <property type="entry name" value="Haloacid_Dehalogenase"/>
    <property type="match status" value="1"/>
</dbReference>
<dbReference type="InterPro" id="IPR023198">
    <property type="entry name" value="PGP-like_dom2"/>
</dbReference>
<dbReference type="InterPro" id="IPR023214">
    <property type="entry name" value="HAD_sf"/>
</dbReference>
<keyword evidence="2" id="KW-1185">Reference proteome</keyword>
<dbReference type="Gene3D" id="3.40.50.1000">
    <property type="entry name" value="HAD superfamily/HAD-like"/>
    <property type="match status" value="1"/>
</dbReference>
<dbReference type="InterPro" id="IPR036412">
    <property type="entry name" value="HAD-like_sf"/>
</dbReference>
<organism evidence="1 2">
    <name type="scientific">Clostridium pasteurianum BC1</name>
    <dbReference type="NCBI Taxonomy" id="86416"/>
    <lineage>
        <taxon>Bacteria</taxon>
        <taxon>Bacillati</taxon>
        <taxon>Bacillota</taxon>
        <taxon>Clostridia</taxon>
        <taxon>Eubacteriales</taxon>
        <taxon>Clostridiaceae</taxon>
        <taxon>Clostridium</taxon>
    </lineage>
</organism>
<accession>R4K8P8</accession>
<reference evidence="1 2" key="1">
    <citation type="submission" date="2012-01" db="EMBL/GenBank/DDBJ databases">
        <title>Complete sequence of chromosome of Clostridium pasteurianum BC1.</title>
        <authorList>
            <consortium name="US DOE Joint Genome Institute"/>
            <person name="Lucas S."/>
            <person name="Han J."/>
            <person name="Lapidus A."/>
            <person name="Cheng J.-F."/>
            <person name="Goodwin L."/>
            <person name="Pitluck S."/>
            <person name="Peters L."/>
            <person name="Mikhailova N."/>
            <person name="Teshima H."/>
            <person name="Detter J.C."/>
            <person name="Han C."/>
            <person name="Tapia R."/>
            <person name="Land M."/>
            <person name="Hauser L."/>
            <person name="Kyrpides N."/>
            <person name="Ivanova N."/>
            <person name="Pagani I."/>
            <person name="Dunn J."/>
            <person name="Taghavi S."/>
            <person name="Francis A."/>
            <person name="van der Lelie D."/>
            <person name="Woyke T."/>
        </authorList>
    </citation>
    <scope>NUCLEOTIDE SEQUENCE [LARGE SCALE GENOMIC DNA]</scope>
    <source>
        <strain evidence="1 2">BC1</strain>
    </source>
</reference>
<dbReference type="GO" id="GO:0008967">
    <property type="term" value="F:phosphoglycolate phosphatase activity"/>
    <property type="evidence" value="ECO:0007669"/>
    <property type="project" value="TreeGrafter"/>
</dbReference>
<name>R4K8P8_CLOPA</name>
<evidence type="ECO:0000313" key="1">
    <source>
        <dbReference type="EMBL" id="AGK98071.1"/>
    </source>
</evidence>
<dbReference type="InterPro" id="IPR050155">
    <property type="entry name" value="HAD-like_hydrolase_sf"/>
</dbReference>
<dbReference type="eggNOG" id="COG0546">
    <property type="taxonomic scope" value="Bacteria"/>
</dbReference>
<dbReference type="InterPro" id="IPR006439">
    <property type="entry name" value="HAD-SF_hydro_IA"/>
</dbReference>
<dbReference type="PATRIC" id="fig|86416.3.peg.3256"/>
<dbReference type="SUPFAM" id="SSF56784">
    <property type="entry name" value="HAD-like"/>
    <property type="match status" value="1"/>
</dbReference>
<dbReference type="AlphaFoldDB" id="R4K8P8"/>
<dbReference type="CDD" id="cd01427">
    <property type="entry name" value="HAD_like"/>
    <property type="match status" value="1"/>
</dbReference>
<dbReference type="Proteomes" id="UP000013523">
    <property type="component" value="Chromosome"/>
</dbReference>
<dbReference type="GO" id="GO:0006281">
    <property type="term" value="P:DNA repair"/>
    <property type="evidence" value="ECO:0007669"/>
    <property type="project" value="TreeGrafter"/>
</dbReference>
<dbReference type="PANTHER" id="PTHR43434:SF1">
    <property type="entry name" value="PHOSPHOGLYCOLATE PHOSPHATASE"/>
    <property type="match status" value="1"/>
</dbReference>
<protein>
    <submittedName>
        <fullName evidence="1">Putative HAD superfamily hydrolase</fullName>
    </submittedName>
</protein>
<dbReference type="HOGENOM" id="CLU_1228179_0_0_9"/>
<dbReference type="SFLD" id="SFLDG01129">
    <property type="entry name" value="C1.5:_HAD__Beta-PGM__Phosphata"/>
    <property type="match status" value="1"/>
</dbReference>
<dbReference type="Pfam" id="PF13419">
    <property type="entry name" value="HAD_2"/>
    <property type="match status" value="1"/>
</dbReference>
<dbReference type="GO" id="GO:0005829">
    <property type="term" value="C:cytosol"/>
    <property type="evidence" value="ECO:0007669"/>
    <property type="project" value="TreeGrafter"/>
</dbReference>
<gene>
    <name evidence="1" type="ORF">Clopa_3266</name>
</gene>
<dbReference type="PRINTS" id="PR00413">
    <property type="entry name" value="HADHALOGNASE"/>
</dbReference>
<dbReference type="Gene3D" id="1.10.150.240">
    <property type="entry name" value="Putative phosphatase, domain 2"/>
    <property type="match status" value="1"/>
</dbReference>